<accession>A0AAV4LVE1</accession>
<dbReference type="AlphaFoldDB" id="A0AAV4LVE1"/>
<comment type="pathway">
    <text evidence="5">Cofactor biosynthesis; ubiquinone biosynthesis.</text>
</comment>
<evidence type="ECO:0000313" key="6">
    <source>
        <dbReference type="EMBL" id="GIX63782.1"/>
    </source>
</evidence>
<organism evidence="6 7">
    <name type="scientific">Babesia caballi</name>
    <dbReference type="NCBI Taxonomy" id="5871"/>
    <lineage>
        <taxon>Eukaryota</taxon>
        <taxon>Sar</taxon>
        <taxon>Alveolata</taxon>
        <taxon>Apicomplexa</taxon>
        <taxon>Aconoidasida</taxon>
        <taxon>Piroplasmida</taxon>
        <taxon>Babesiidae</taxon>
        <taxon>Babesia</taxon>
    </lineage>
</organism>
<dbReference type="Gene3D" id="3.40.50.150">
    <property type="entry name" value="Vaccinia Virus protein VP39"/>
    <property type="match status" value="1"/>
</dbReference>
<keyword evidence="5" id="KW-0472">Membrane</keyword>
<gene>
    <name evidence="6" type="ORF">BcabD6B2_32170</name>
</gene>
<dbReference type="Proteomes" id="UP001497744">
    <property type="component" value="Unassembled WGS sequence"/>
</dbReference>
<dbReference type="GO" id="GO:0061542">
    <property type="term" value="F:3-demethylubiquinol 3-O-methyltransferase activity"/>
    <property type="evidence" value="ECO:0007669"/>
    <property type="project" value="UniProtKB-UniRule"/>
</dbReference>
<dbReference type="InterPro" id="IPR029063">
    <property type="entry name" value="SAM-dependent_MTases_sf"/>
</dbReference>
<dbReference type="NCBIfam" id="TIGR01983">
    <property type="entry name" value="UbiG"/>
    <property type="match status" value="1"/>
</dbReference>
<reference evidence="6 7" key="1">
    <citation type="submission" date="2021-06" db="EMBL/GenBank/DDBJ databases">
        <title>Genome sequence of Babesia caballi.</title>
        <authorList>
            <person name="Yamagishi J."/>
            <person name="Kidaka T."/>
            <person name="Ochi A."/>
        </authorList>
    </citation>
    <scope>NUCLEOTIDE SEQUENCE [LARGE SCALE GENOMIC DNA]</scope>
    <source>
        <strain evidence="6">USDA-D6B2</strain>
    </source>
</reference>
<evidence type="ECO:0000256" key="5">
    <source>
        <dbReference type="HAMAP-Rule" id="MF_03190"/>
    </source>
</evidence>
<feature type="binding site" evidence="5">
    <location>
        <position position="199"/>
    </location>
    <ligand>
        <name>Mg(2+)</name>
        <dbReference type="ChEBI" id="CHEBI:18420"/>
    </ligand>
</feature>
<dbReference type="GO" id="GO:0032259">
    <property type="term" value="P:methylation"/>
    <property type="evidence" value="ECO:0007669"/>
    <property type="project" value="UniProtKB-KW"/>
</dbReference>
<dbReference type="CDD" id="cd02440">
    <property type="entry name" value="AdoMet_MTases"/>
    <property type="match status" value="1"/>
</dbReference>
<dbReference type="GO" id="GO:0031314">
    <property type="term" value="C:extrinsic component of mitochondrial inner membrane"/>
    <property type="evidence" value="ECO:0007669"/>
    <property type="project" value="UniProtKB-UniRule"/>
</dbReference>
<dbReference type="HAMAP" id="MF_00472">
    <property type="entry name" value="UbiG"/>
    <property type="match status" value="1"/>
</dbReference>
<keyword evidence="3 5" id="KW-0831">Ubiquinone biosynthesis</keyword>
<comment type="similarity">
    <text evidence="5">Belongs to the class I-like SAM-binding methyltransferase superfamily. UbiG/COQ3 family.</text>
</comment>
<feature type="binding site" evidence="5">
    <location>
        <position position="198"/>
    </location>
    <ligand>
        <name>Mg(2+)</name>
        <dbReference type="ChEBI" id="CHEBI:18420"/>
    </ligand>
</feature>
<name>A0AAV4LVE1_BABCB</name>
<dbReference type="Pfam" id="PF13489">
    <property type="entry name" value="Methyltransf_23"/>
    <property type="match status" value="1"/>
</dbReference>
<dbReference type="EMBL" id="BPLF01000002">
    <property type="protein sequence ID" value="GIX63782.1"/>
    <property type="molecule type" value="Genomic_DNA"/>
</dbReference>
<proteinExistence type="inferred from homology"/>
<evidence type="ECO:0000313" key="7">
    <source>
        <dbReference type="Proteomes" id="UP001497744"/>
    </source>
</evidence>
<dbReference type="InterPro" id="IPR010233">
    <property type="entry name" value="UbiG_MeTrfase"/>
</dbReference>
<dbReference type="GO" id="GO:0046872">
    <property type="term" value="F:metal ion binding"/>
    <property type="evidence" value="ECO:0007669"/>
    <property type="project" value="UniProtKB-KW"/>
</dbReference>
<dbReference type="EC" id="2.1.1.-" evidence="5"/>
<dbReference type="SUPFAM" id="SSF53335">
    <property type="entry name" value="S-adenosyl-L-methionine-dependent methyltransferases"/>
    <property type="match status" value="1"/>
</dbReference>
<feature type="binding site" evidence="5">
    <location>
        <position position="114"/>
    </location>
    <ligand>
        <name>S-adenosyl-L-methionine</name>
        <dbReference type="ChEBI" id="CHEBI:59789"/>
    </ligand>
</feature>
<feature type="binding site" evidence="5">
    <location>
        <position position="55"/>
    </location>
    <ligand>
        <name>S-adenosyl-L-methionine</name>
        <dbReference type="ChEBI" id="CHEBI:59789"/>
    </ligand>
</feature>
<dbReference type="EC" id="2.1.1.64" evidence="5"/>
<keyword evidence="1 5" id="KW-0489">Methyltransferase</keyword>
<comment type="caution">
    <text evidence="6">The sequence shown here is derived from an EMBL/GenBank/DDBJ whole genome shotgun (WGS) entry which is preliminary data.</text>
</comment>
<comment type="catalytic activity">
    <reaction evidence="5">
        <text>a 3,4-dihydroxy-5-(all-trans-polyprenyl)benzoate + S-adenosyl-L-methionine = a 4-hydroxy-3-methoxy-5-(all-trans-polyprenyl)benzoate + S-adenosyl-L-homocysteine + H(+)</text>
        <dbReference type="Rhea" id="RHEA:44452"/>
        <dbReference type="Rhea" id="RHEA-COMP:10930"/>
        <dbReference type="Rhea" id="RHEA-COMP:10931"/>
        <dbReference type="ChEBI" id="CHEBI:15378"/>
        <dbReference type="ChEBI" id="CHEBI:57856"/>
        <dbReference type="ChEBI" id="CHEBI:59789"/>
        <dbReference type="ChEBI" id="CHEBI:64694"/>
        <dbReference type="ChEBI" id="CHEBI:84443"/>
        <dbReference type="EC" id="2.1.1.114"/>
    </reaction>
</comment>
<dbReference type="PANTHER" id="PTHR43464">
    <property type="entry name" value="METHYLTRANSFERASE"/>
    <property type="match status" value="1"/>
</dbReference>
<comment type="cofactor">
    <cofactor evidence="5">
        <name>Mg(2+)</name>
        <dbReference type="ChEBI" id="CHEBI:18420"/>
    </cofactor>
</comment>
<comment type="subcellular location">
    <subcellularLocation>
        <location evidence="5">Mitochondrion inner membrane</location>
        <topology evidence="5">Peripheral membrane protein</topology>
        <orientation evidence="5">Matrix side</orientation>
    </subcellularLocation>
</comment>
<sequence length="308" mass="33997">MLCGAASTFSALARRVQTGRPARSFSSSGHFGAFGEGWWDIDGPMSVLHDYNYVRVPFIAKSYGLLDTTPAPKPRERDTEATGCLANRLFRHAEERSKIHLEASLGGLRILDVGCGGGILSESLAKCGAHVLGIDPSDELIRVAESHRLEDFATFSQRIGVRDDRSNNVRYLATTLEDYAAGPEAARFDIVVASEVLEHVANSDKQGFIARLSQLARPGGLVVFTTPGRTLKSCLVNIFLAEQVFRRVPPRTHQYSLFISPEALCGLSASCGLREIHRQGVFYLPFSRRFMHLPTCDFLYMIAFKTPE</sequence>
<dbReference type="PANTHER" id="PTHR43464:SF19">
    <property type="entry name" value="UBIQUINONE BIOSYNTHESIS O-METHYLTRANSFERASE, MITOCHONDRIAL"/>
    <property type="match status" value="1"/>
</dbReference>
<keyword evidence="4 5" id="KW-0949">S-adenosyl-L-methionine</keyword>
<dbReference type="GeneID" id="94195263"/>
<keyword evidence="5" id="KW-0460">Magnesium</keyword>
<comment type="catalytic activity">
    <reaction evidence="5">
        <text>a 3-demethylubiquinone + S-adenosyl-L-methionine = a ubiquinone + S-adenosyl-L-homocysteine</text>
        <dbReference type="Rhea" id="RHEA:81215"/>
        <dbReference type="Rhea" id="RHEA-COMP:9565"/>
        <dbReference type="Rhea" id="RHEA-COMP:19654"/>
        <dbReference type="ChEBI" id="CHEBI:16389"/>
        <dbReference type="ChEBI" id="CHEBI:57856"/>
        <dbReference type="ChEBI" id="CHEBI:59789"/>
        <dbReference type="ChEBI" id="CHEBI:231825"/>
    </reaction>
</comment>
<keyword evidence="2 5" id="KW-0808">Transferase</keyword>
<feature type="binding site" evidence="5">
    <location>
        <position position="195"/>
    </location>
    <ligand>
        <name>Mg(2+)</name>
        <dbReference type="ChEBI" id="CHEBI:18420"/>
    </ligand>
</feature>
<comment type="catalytic activity">
    <reaction evidence="5">
        <text>a 3-demethylubiquinol + S-adenosyl-L-methionine = a ubiquinol + S-adenosyl-L-homocysteine + H(+)</text>
        <dbReference type="Rhea" id="RHEA:44380"/>
        <dbReference type="Rhea" id="RHEA-COMP:9566"/>
        <dbReference type="Rhea" id="RHEA-COMP:10914"/>
        <dbReference type="ChEBI" id="CHEBI:15378"/>
        <dbReference type="ChEBI" id="CHEBI:17976"/>
        <dbReference type="ChEBI" id="CHEBI:57856"/>
        <dbReference type="ChEBI" id="CHEBI:59789"/>
        <dbReference type="ChEBI" id="CHEBI:84422"/>
        <dbReference type="EC" id="2.1.1.64"/>
    </reaction>
</comment>
<dbReference type="RefSeq" id="XP_067715851.1">
    <property type="nucleotide sequence ID" value="XM_067859750.1"/>
</dbReference>
<evidence type="ECO:0000256" key="1">
    <source>
        <dbReference type="ARBA" id="ARBA00022603"/>
    </source>
</evidence>
<keyword evidence="7" id="KW-1185">Reference proteome</keyword>
<evidence type="ECO:0000256" key="4">
    <source>
        <dbReference type="ARBA" id="ARBA00022691"/>
    </source>
</evidence>
<evidence type="ECO:0000256" key="3">
    <source>
        <dbReference type="ARBA" id="ARBA00022688"/>
    </source>
</evidence>
<dbReference type="EC" id="2.1.1.114" evidence="5"/>
<evidence type="ECO:0000256" key="2">
    <source>
        <dbReference type="ARBA" id="ARBA00022679"/>
    </source>
</evidence>
<protein>
    <recommendedName>
        <fullName evidence="5">Ubiquinone biosynthesis O-methyltransferase, mitochondrial</fullName>
    </recommendedName>
    <alternativeName>
        <fullName evidence="5">3-demethylubiquinol 3-O-methyltransferase</fullName>
        <ecNumber evidence="5">2.1.1.64</ecNumber>
    </alternativeName>
    <alternativeName>
        <fullName evidence="5">3-demethylubiquinone 3-O-methyltransferase</fullName>
        <ecNumber evidence="5">2.1.1.-</ecNumber>
    </alternativeName>
    <alternativeName>
        <fullName evidence="5">Polyprenyldihydroxybenzoate methyltransferase</fullName>
        <ecNumber evidence="5">2.1.1.114</ecNumber>
    </alternativeName>
</protein>
<keyword evidence="5" id="KW-0999">Mitochondrion inner membrane</keyword>
<feature type="binding site" evidence="5">
    <location>
        <position position="194"/>
    </location>
    <ligand>
        <name>S-adenosyl-L-methionine</name>
        <dbReference type="ChEBI" id="CHEBI:59789"/>
    </ligand>
</feature>
<keyword evidence="5" id="KW-0496">Mitochondrion</keyword>
<keyword evidence="5" id="KW-0479">Metal-binding</keyword>
<feature type="binding site" evidence="5">
    <location>
        <position position="135"/>
    </location>
    <ligand>
        <name>S-adenosyl-L-methionine</name>
        <dbReference type="ChEBI" id="CHEBI:59789"/>
    </ligand>
</feature>
<dbReference type="GO" id="GO:0010420">
    <property type="term" value="F:polyprenyldihydroxybenzoate methyltransferase activity"/>
    <property type="evidence" value="ECO:0007669"/>
    <property type="project" value="UniProtKB-UniRule"/>
</dbReference>
<comment type="function">
    <text evidence="5">O-methyltransferase required for two non-consecutive steps during ubiquinone biosynthesis. Catalyzes the 2 O-methylation of 3,4-dihydroxy-5-(all-trans-polyprenyl)benzoic acid into 4-hydroxy-3-methoxy-5-(all-trans-polyprenyl)benzoic acid. Also catalyzes the last step of ubiquinone biosynthesis by mediating methylation of 3-demethylubiquinone into ubiquinone. Also able to mediate the methylation of 3-demethylubiquinol into ubiquinol.</text>
</comment>
<comment type="subunit">
    <text evidence="5">Component of a multi-subunit COQ enzyme complex.</text>
</comment>